<sequence>MKNVFTNKTAKKSGGSALARAVSGAEASAPFDWWLFALMLVILAIGLVMVLSASGIVAEQVNGDKYYFFKRQIVFALAGGAALWGAALMPRQWLYRLQYPALFLALLLLLVTLSPLTPAINGAKRWIPLGPVSVQPMEFVKLALALYLAYFMSAKQDLIKTFSRGVIPPFAVTGLFCFLLLLQPDFGSAVVLACLLFFMCVAGGTRFIYLFFSVALACAGAMALAISSPYRLRRLLAFLDPFQDAHNTGYQLVQSLLAIGSGSFFGVGVGASKQKMFYLPEAHNDFIMAVLAEELGFVGVSVVMILFALLFWRCYKIIMGQQNLRDRFTAFGITTILVMGAVMNLAVVMGVAPPKGVPMPLMSYGGSNLVATMLCVGLLMNFSRTAEPWTASS</sequence>
<dbReference type="PANTHER" id="PTHR30474">
    <property type="entry name" value="CELL CYCLE PROTEIN"/>
    <property type="match status" value="1"/>
</dbReference>
<evidence type="ECO:0000256" key="19">
    <source>
        <dbReference type="ARBA" id="ARBA00044770"/>
    </source>
</evidence>
<keyword evidence="11 21" id="KW-0472">Membrane</keyword>
<dbReference type="EMBL" id="FNBX01000006">
    <property type="protein sequence ID" value="SDF50009.1"/>
    <property type="molecule type" value="Genomic_DNA"/>
</dbReference>
<keyword evidence="10 21" id="KW-1133">Transmembrane helix</keyword>
<evidence type="ECO:0000256" key="4">
    <source>
        <dbReference type="ARBA" id="ARBA00022618"/>
    </source>
</evidence>
<feature type="transmembrane region" description="Helical" evidence="21">
    <location>
        <begin position="327"/>
        <end position="349"/>
    </location>
</feature>
<evidence type="ECO:0000256" key="2">
    <source>
        <dbReference type="ARBA" id="ARBA00004752"/>
    </source>
</evidence>
<dbReference type="GO" id="GO:0008955">
    <property type="term" value="F:peptidoglycan glycosyltransferase activity"/>
    <property type="evidence" value="ECO:0007669"/>
    <property type="project" value="UniProtKB-EC"/>
</dbReference>
<evidence type="ECO:0000313" key="23">
    <source>
        <dbReference type="Proteomes" id="UP000199355"/>
    </source>
</evidence>
<keyword evidence="6" id="KW-0808">Transferase</keyword>
<dbReference type="PANTHER" id="PTHR30474:SF2">
    <property type="entry name" value="PEPTIDOGLYCAN GLYCOSYLTRANSFERASE FTSW-RELATED"/>
    <property type="match status" value="1"/>
</dbReference>
<dbReference type="InterPro" id="IPR001182">
    <property type="entry name" value="FtsW/RodA"/>
</dbReference>
<name>A0A1G7LM38_9BACT</name>
<evidence type="ECO:0000256" key="10">
    <source>
        <dbReference type="ARBA" id="ARBA00022989"/>
    </source>
</evidence>
<keyword evidence="4 22" id="KW-0132">Cell division</keyword>
<gene>
    <name evidence="22" type="ORF">SAMN05192586_106113</name>
</gene>
<keyword evidence="3" id="KW-1003">Cell membrane</keyword>
<dbReference type="GO" id="GO:0071555">
    <property type="term" value="P:cell wall organization"/>
    <property type="evidence" value="ECO:0007669"/>
    <property type="project" value="UniProtKB-KW"/>
</dbReference>
<feature type="transmembrane region" description="Helical" evidence="21">
    <location>
        <begin position="295"/>
        <end position="315"/>
    </location>
</feature>
<evidence type="ECO:0000256" key="11">
    <source>
        <dbReference type="ARBA" id="ARBA00023136"/>
    </source>
</evidence>
<evidence type="ECO:0000256" key="12">
    <source>
        <dbReference type="ARBA" id="ARBA00023306"/>
    </source>
</evidence>
<reference evidence="23" key="1">
    <citation type="submission" date="2016-10" db="EMBL/GenBank/DDBJ databases">
        <authorList>
            <person name="Varghese N."/>
            <person name="Submissions S."/>
        </authorList>
    </citation>
    <scope>NUCLEOTIDE SEQUENCE [LARGE SCALE GENOMIC DNA]</scope>
    <source>
        <strain evidence="23">KHC7</strain>
    </source>
</reference>
<dbReference type="GO" id="GO:0015648">
    <property type="term" value="F:lipid-linked peptidoglycan transporter activity"/>
    <property type="evidence" value="ECO:0007669"/>
    <property type="project" value="TreeGrafter"/>
</dbReference>
<evidence type="ECO:0000256" key="21">
    <source>
        <dbReference type="SAM" id="Phobius"/>
    </source>
</evidence>
<keyword evidence="13" id="KW-0961">Cell wall biogenesis/degradation</keyword>
<dbReference type="Pfam" id="PF01098">
    <property type="entry name" value="FTSW_RODA_SPOVE"/>
    <property type="match status" value="1"/>
</dbReference>
<evidence type="ECO:0000256" key="7">
    <source>
        <dbReference type="ARBA" id="ARBA00022692"/>
    </source>
</evidence>
<dbReference type="OrthoDB" id="9768187at2"/>
<evidence type="ECO:0000256" key="9">
    <source>
        <dbReference type="ARBA" id="ARBA00022984"/>
    </source>
</evidence>
<dbReference type="GO" id="GO:0051301">
    <property type="term" value="P:cell division"/>
    <property type="evidence" value="ECO:0007669"/>
    <property type="project" value="UniProtKB-KW"/>
</dbReference>
<evidence type="ECO:0000256" key="8">
    <source>
        <dbReference type="ARBA" id="ARBA00022960"/>
    </source>
</evidence>
<feature type="transmembrane region" description="Helical" evidence="21">
    <location>
        <begin position="132"/>
        <end position="153"/>
    </location>
</feature>
<evidence type="ECO:0000256" key="13">
    <source>
        <dbReference type="ARBA" id="ARBA00023316"/>
    </source>
</evidence>
<dbReference type="RefSeq" id="WP_092153355.1">
    <property type="nucleotide sequence ID" value="NZ_FNBX01000006.1"/>
</dbReference>
<evidence type="ECO:0000256" key="3">
    <source>
        <dbReference type="ARBA" id="ARBA00022475"/>
    </source>
</evidence>
<comment type="catalytic activity">
    <reaction evidence="20">
        <text>[GlcNAc-(1-&gt;4)-Mur2Ac(oyl-L-Ala-gamma-D-Glu-L-Lys-D-Ala-D-Ala)](n)-di-trans,octa-cis-undecaprenyl diphosphate + beta-D-GlcNAc-(1-&gt;4)-Mur2Ac(oyl-L-Ala-gamma-D-Glu-L-Lys-D-Ala-D-Ala)-di-trans,octa-cis-undecaprenyl diphosphate = [GlcNAc-(1-&gt;4)-Mur2Ac(oyl-L-Ala-gamma-D-Glu-L-Lys-D-Ala-D-Ala)](n+1)-di-trans,octa-cis-undecaprenyl diphosphate + di-trans,octa-cis-undecaprenyl diphosphate + H(+)</text>
        <dbReference type="Rhea" id="RHEA:23708"/>
        <dbReference type="Rhea" id="RHEA-COMP:9602"/>
        <dbReference type="Rhea" id="RHEA-COMP:9603"/>
        <dbReference type="ChEBI" id="CHEBI:15378"/>
        <dbReference type="ChEBI" id="CHEBI:58405"/>
        <dbReference type="ChEBI" id="CHEBI:60033"/>
        <dbReference type="ChEBI" id="CHEBI:78435"/>
        <dbReference type="EC" id="2.4.99.28"/>
    </reaction>
</comment>
<feature type="transmembrane region" description="Helical" evidence="21">
    <location>
        <begin position="214"/>
        <end position="232"/>
    </location>
</feature>
<keyword evidence="23" id="KW-1185">Reference proteome</keyword>
<evidence type="ECO:0000256" key="20">
    <source>
        <dbReference type="ARBA" id="ARBA00049902"/>
    </source>
</evidence>
<dbReference type="GO" id="GO:0008360">
    <property type="term" value="P:regulation of cell shape"/>
    <property type="evidence" value="ECO:0007669"/>
    <property type="project" value="UniProtKB-KW"/>
</dbReference>
<feature type="transmembrane region" description="Helical" evidence="21">
    <location>
        <begin position="33"/>
        <end position="56"/>
    </location>
</feature>
<dbReference type="EC" id="2.4.99.28" evidence="19"/>
<feature type="transmembrane region" description="Helical" evidence="21">
    <location>
        <begin position="68"/>
        <end position="87"/>
    </location>
</feature>
<evidence type="ECO:0000313" key="22">
    <source>
        <dbReference type="EMBL" id="SDF50009.1"/>
    </source>
</evidence>
<dbReference type="GO" id="GO:0032153">
    <property type="term" value="C:cell division site"/>
    <property type="evidence" value="ECO:0007669"/>
    <property type="project" value="TreeGrafter"/>
</dbReference>
<evidence type="ECO:0000256" key="15">
    <source>
        <dbReference type="ARBA" id="ARBA00033270"/>
    </source>
</evidence>
<proteinExistence type="inferred from homology"/>
<dbReference type="InterPro" id="IPR013437">
    <property type="entry name" value="FtsW"/>
</dbReference>
<dbReference type="AlphaFoldDB" id="A0A1G7LM38"/>
<keyword evidence="9" id="KW-0573">Peptidoglycan synthesis</keyword>
<accession>A0A1G7LM38</accession>
<organism evidence="22 23">
    <name type="scientific">Desulfovibrio legallii</name>
    <dbReference type="NCBI Taxonomy" id="571438"/>
    <lineage>
        <taxon>Bacteria</taxon>
        <taxon>Pseudomonadati</taxon>
        <taxon>Thermodesulfobacteriota</taxon>
        <taxon>Desulfovibrionia</taxon>
        <taxon>Desulfovibrionales</taxon>
        <taxon>Desulfovibrionaceae</taxon>
        <taxon>Desulfovibrio</taxon>
    </lineage>
</organism>
<evidence type="ECO:0000256" key="14">
    <source>
        <dbReference type="ARBA" id="ARBA00032370"/>
    </source>
</evidence>
<dbReference type="GO" id="GO:0005886">
    <property type="term" value="C:plasma membrane"/>
    <property type="evidence" value="ECO:0007669"/>
    <property type="project" value="UniProtKB-SubCell"/>
</dbReference>
<comment type="pathway">
    <text evidence="2">Cell wall biogenesis; peptidoglycan biosynthesis.</text>
</comment>
<keyword evidence="8" id="KW-0133">Cell shape</keyword>
<dbReference type="STRING" id="571438.SAMN05192586_106113"/>
<keyword evidence="7 21" id="KW-0812">Transmembrane</keyword>
<feature type="transmembrane region" description="Helical" evidence="21">
    <location>
        <begin position="361"/>
        <end position="382"/>
    </location>
</feature>
<evidence type="ECO:0000256" key="18">
    <source>
        <dbReference type="ARBA" id="ARBA00041418"/>
    </source>
</evidence>
<dbReference type="GO" id="GO:0009252">
    <property type="term" value="P:peptidoglycan biosynthetic process"/>
    <property type="evidence" value="ECO:0007669"/>
    <property type="project" value="UniProtKB-KW"/>
</dbReference>
<comment type="similarity">
    <text evidence="16">Belongs to the SEDS family. FtsW subfamily.</text>
</comment>
<feature type="transmembrane region" description="Helical" evidence="21">
    <location>
        <begin position="99"/>
        <end position="120"/>
    </location>
</feature>
<keyword evidence="5" id="KW-0328">Glycosyltransferase</keyword>
<keyword evidence="12" id="KW-0131">Cell cycle</keyword>
<evidence type="ECO:0000256" key="1">
    <source>
        <dbReference type="ARBA" id="ARBA00004651"/>
    </source>
</evidence>
<protein>
    <recommendedName>
        <fullName evidence="17">Probable peptidoglycan glycosyltransferase FtsW</fullName>
        <ecNumber evidence="19">2.4.99.28</ecNumber>
    </recommendedName>
    <alternativeName>
        <fullName evidence="18">Cell division protein FtsW</fullName>
    </alternativeName>
    <alternativeName>
        <fullName evidence="15">Cell wall polymerase</fullName>
    </alternativeName>
    <alternativeName>
        <fullName evidence="14">Peptidoglycan polymerase</fullName>
    </alternativeName>
</protein>
<feature type="transmembrane region" description="Helical" evidence="21">
    <location>
        <begin position="252"/>
        <end position="271"/>
    </location>
</feature>
<evidence type="ECO:0000256" key="17">
    <source>
        <dbReference type="ARBA" id="ARBA00041185"/>
    </source>
</evidence>
<dbReference type="Proteomes" id="UP000199355">
    <property type="component" value="Unassembled WGS sequence"/>
</dbReference>
<comment type="subcellular location">
    <subcellularLocation>
        <location evidence="1">Cell membrane</location>
        <topology evidence="1">Multi-pass membrane protein</topology>
    </subcellularLocation>
</comment>
<evidence type="ECO:0000256" key="6">
    <source>
        <dbReference type="ARBA" id="ARBA00022679"/>
    </source>
</evidence>
<evidence type="ECO:0000256" key="5">
    <source>
        <dbReference type="ARBA" id="ARBA00022676"/>
    </source>
</evidence>
<evidence type="ECO:0000256" key="16">
    <source>
        <dbReference type="ARBA" id="ARBA00038053"/>
    </source>
</evidence>
<dbReference type="NCBIfam" id="TIGR02614">
    <property type="entry name" value="ftsW"/>
    <property type="match status" value="1"/>
</dbReference>